<sequence length="206" mass="22299">MVQILTVDGRVSQRLQQELSTAEADKAALLQELEKAKQAASELESAKGEVSQRLQQELSTAEAEKAALLQELETSKQAASELESAKGEVSQRLQQELSAAEAEKAALLQELETSKQAASELESAKGEAWKHLDNPGFSKFSYGSFQLASKTGLFRMDPLNPWIPEALIGITRDSVTESALPAGKVSSLRIAAGAYVIYNRPQLKVV</sequence>
<feature type="coiled-coil region" evidence="1">
    <location>
        <begin position="12"/>
        <end position="124"/>
    </location>
</feature>
<proteinExistence type="predicted"/>
<reference evidence="2" key="1">
    <citation type="submission" date="2021-02" db="EMBL/GenBank/DDBJ databases">
        <authorList>
            <person name="Dougan E. K."/>
            <person name="Rhodes N."/>
            <person name="Thang M."/>
            <person name="Chan C."/>
        </authorList>
    </citation>
    <scope>NUCLEOTIDE SEQUENCE</scope>
</reference>
<name>A0A813LJA5_POLGL</name>
<dbReference type="AlphaFoldDB" id="A0A813LJA5"/>
<comment type="caution">
    <text evidence="2">The sequence shown here is derived from an EMBL/GenBank/DDBJ whole genome shotgun (WGS) entry which is preliminary data.</text>
</comment>
<keyword evidence="1" id="KW-0175">Coiled coil</keyword>
<gene>
    <name evidence="2" type="ORF">PGLA2088_LOCUS47842</name>
</gene>
<dbReference type="Proteomes" id="UP000626109">
    <property type="component" value="Unassembled WGS sequence"/>
</dbReference>
<evidence type="ECO:0000256" key="1">
    <source>
        <dbReference type="SAM" id="Coils"/>
    </source>
</evidence>
<organism evidence="2 3">
    <name type="scientific">Polarella glacialis</name>
    <name type="common">Dinoflagellate</name>
    <dbReference type="NCBI Taxonomy" id="89957"/>
    <lineage>
        <taxon>Eukaryota</taxon>
        <taxon>Sar</taxon>
        <taxon>Alveolata</taxon>
        <taxon>Dinophyceae</taxon>
        <taxon>Suessiales</taxon>
        <taxon>Suessiaceae</taxon>
        <taxon>Polarella</taxon>
    </lineage>
</organism>
<evidence type="ECO:0000313" key="3">
    <source>
        <dbReference type="Proteomes" id="UP000626109"/>
    </source>
</evidence>
<evidence type="ECO:0000313" key="2">
    <source>
        <dbReference type="EMBL" id="CAE8735419.1"/>
    </source>
</evidence>
<protein>
    <submittedName>
        <fullName evidence="2">Uncharacterized protein</fullName>
    </submittedName>
</protein>
<accession>A0A813LJA5</accession>
<dbReference type="EMBL" id="CAJNNW010036544">
    <property type="protein sequence ID" value="CAE8735419.1"/>
    <property type="molecule type" value="Genomic_DNA"/>
</dbReference>